<organism evidence="25 26">
    <name type="scientific">Chelydra serpentina</name>
    <name type="common">Snapping turtle</name>
    <name type="synonym">Testudo serpentina</name>
    <dbReference type="NCBI Taxonomy" id="8475"/>
    <lineage>
        <taxon>Eukaryota</taxon>
        <taxon>Metazoa</taxon>
        <taxon>Chordata</taxon>
        <taxon>Craniata</taxon>
        <taxon>Vertebrata</taxon>
        <taxon>Euteleostomi</taxon>
        <taxon>Archelosauria</taxon>
        <taxon>Testudinata</taxon>
        <taxon>Testudines</taxon>
        <taxon>Cryptodira</taxon>
        <taxon>Durocryptodira</taxon>
        <taxon>Americhelydia</taxon>
        <taxon>Chelydroidea</taxon>
        <taxon>Chelydridae</taxon>
        <taxon>Chelydra</taxon>
    </lineage>
</organism>
<dbReference type="NCBIfam" id="TIGR02247">
    <property type="entry name" value="HAD-1A3-hyp"/>
    <property type="match status" value="1"/>
</dbReference>
<dbReference type="Gene3D" id="3.40.50.1820">
    <property type="entry name" value="alpha/beta hydrolase"/>
    <property type="match status" value="1"/>
</dbReference>
<dbReference type="PANTHER" id="PTHR43329">
    <property type="entry name" value="EPOXIDE HYDROLASE"/>
    <property type="match status" value="1"/>
</dbReference>
<dbReference type="InterPro" id="IPR023214">
    <property type="entry name" value="HAD_sf"/>
</dbReference>
<dbReference type="FunFam" id="3.40.50.1820:FF:000067">
    <property type="entry name" value="Bifunctional epoxide hydrolase 2"/>
    <property type="match status" value="1"/>
</dbReference>
<dbReference type="PRINTS" id="PR00412">
    <property type="entry name" value="EPOXHYDRLASE"/>
</dbReference>
<dbReference type="GO" id="GO:0097176">
    <property type="term" value="P:epoxide metabolic process"/>
    <property type="evidence" value="ECO:0007669"/>
    <property type="project" value="UniProtKB-ARBA"/>
</dbReference>
<evidence type="ECO:0000256" key="3">
    <source>
        <dbReference type="ARBA" id="ARBA00004275"/>
    </source>
</evidence>
<evidence type="ECO:0000256" key="8">
    <source>
        <dbReference type="ARBA" id="ARBA00022553"/>
    </source>
</evidence>
<proteinExistence type="inferred from homology"/>
<keyword evidence="13" id="KW-0460">Magnesium</keyword>
<dbReference type="FunFam" id="1.10.150.240:FF:000011">
    <property type="entry name" value="Bifunctional epoxide hydrolase 2"/>
    <property type="match status" value="1"/>
</dbReference>
<evidence type="ECO:0000256" key="7">
    <source>
        <dbReference type="ARBA" id="ARBA00022490"/>
    </source>
</evidence>
<comment type="cofactor">
    <cofactor evidence="2">
        <name>Mg(2+)</name>
        <dbReference type="ChEBI" id="CHEBI:18420"/>
    </cofactor>
</comment>
<evidence type="ECO:0000256" key="18">
    <source>
        <dbReference type="ARBA" id="ARBA00023288"/>
    </source>
</evidence>
<dbReference type="GO" id="GO:0004301">
    <property type="term" value="F:epoxide hydrolase activity"/>
    <property type="evidence" value="ECO:0007669"/>
    <property type="project" value="UniProtKB-EC"/>
</dbReference>
<dbReference type="GO" id="GO:0006629">
    <property type="term" value="P:lipid metabolic process"/>
    <property type="evidence" value="ECO:0007669"/>
    <property type="project" value="UniProtKB-KW"/>
</dbReference>
<evidence type="ECO:0000259" key="24">
    <source>
        <dbReference type="Pfam" id="PF00561"/>
    </source>
</evidence>
<dbReference type="Proteomes" id="UP000765507">
    <property type="component" value="Unassembled WGS sequence"/>
</dbReference>
<dbReference type="InterPro" id="IPR011945">
    <property type="entry name" value="HAD-SF_ppase_IA/epoxid_hydro_N"/>
</dbReference>
<dbReference type="EMBL" id="JAHGAV010000241">
    <property type="protein sequence ID" value="KAG6927810.1"/>
    <property type="molecule type" value="Genomic_DNA"/>
</dbReference>
<keyword evidence="18" id="KW-0449">Lipoprotein</keyword>
<dbReference type="GO" id="GO:0009636">
    <property type="term" value="P:response to toxic substance"/>
    <property type="evidence" value="ECO:0007669"/>
    <property type="project" value="UniProtKB-KW"/>
</dbReference>
<dbReference type="EC" id="3.3.2.10" evidence="6"/>
<dbReference type="InterPro" id="IPR036412">
    <property type="entry name" value="HAD-like_sf"/>
</dbReference>
<keyword evidence="9" id="KW-0216">Detoxification</keyword>
<comment type="subunit">
    <text evidence="5">Homodimer.</text>
</comment>
<sequence length="562" mass="62873">MARRLVLFDLGGVLFTPSPLGIFGRYEASLPLPRNFLQNVIVGAGPDGPYARAMRGEIAVSQLVSELEEDCKKFAASSGASLPEKFSVAQVFEDIMTQGKLNTAILQAAVALRNNGFTTCVLTNNWIDDGPQRHIMALTLSLLRRHFDLVIESCRVGLKKPDPRIYEYALGVLKAKPQEVIFLDDVGANLKPAREMGIATILFKDTDAALKELQDLCGIQLLGREETLPIACDPVNVTHGYVPIKPGVQLHFVEMGNGPVVCLCHGFPESWFSWRYQIPALAEAGFRVLALDMKGYGDSTAPPDIEEYSQEEICKDLVVFLDKLGISQAVFIGHDWGGAVVWNMSLFYPERVRAVAGLNTPYKPANPKVDVMEMIKAQPLLDYQLYFQEPGVAESELEKDLSRTFRIVIRSIRKEDHLPVPLNSTNVRERGGLLAGLPEDPPPSQILAGADLQFFIQQYKKFGFRRPLNWYRNMRANWLWSLSAKGRKILVPALMVTAGKDFILHPNLSKGMEEWIPQLTRGHIEECGHWTQMERAAALNKILINWLEDVHDNSLLQKISKL</sequence>
<reference evidence="25 26" key="1">
    <citation type="journal article" date="2020" name="G3 (Bethesda)">
        <title>Draft Genome of the Common Snapping Turtle, Chelydra serpentina, a Model for Phenotypic Plasticity in Reptiles.</title>
        <authorList>
            <person name="Das D."/>
            <person name="Singh S.K."/>
            <person name="Bierstedt J."/>
            <person name="Erickson A."/>
            <person name="Galli G.L.J."/>
            <person name="Crossley D.A. 2nd"/>
            <person name="Rhen T."/>
        </authorList>
    </citation>
    <scope>NUCLEOTIDE SEQUENCE [LARGE SCALE GENOMIC DNA]</scope>
    <source>
        <strain evidence="25">KW</strain>
    </source>
</reference>
<accession>A0A8T1SGD3</accession>
<dbReference type="SFLD" id="SFLDG01129">
    <property type="entry name" value="C1.5:_HAD__Beta-PGM__Phosphata"/>
    <property type="match status" value="1"/>
</dbReference>
<comment type="catalytic activity">
    <reaction evidence="1">
        <text>an epoxide + H2O = an ethanediol</text>
        <dbReference type="Rhea" id="RHEA:19037"/>
        <dbReference type="ChEBI" id="CHEBI:15377"/>
        <dbReference type="ChEBI" id="CHEBI:32955"/>
        <dbReference type="ChEBI" id="CHEBI:140594"/>
        <dbReference type="EC" id="3.3.2.10"/>
    </reaction>
</comment>
<keyword evidence="12 25" id="KW-0378">Hydrolase</keyword>
<dbReference type="GO" id="GO:0005777">
    <property type="term" value="C:peroxisome"/>
    <property type="evidence" value="ECO:0007669"/>
    <property type="project" value="UniProtKB-SubCell"/>
</dbReference>
<evidence type="ECO:0000256" key="5">
    <source>
        <dbReference type="ARBA" id="ARBA00011738"/>
    </source>
</evidence>
<evidence type="ECO:0000256" key="11">
    <source>
        <dbReference type="ARBA" id="ARBA00022797"/>
    </source>
</evidence>
<dbReference type="Pfam" id="PF00561">
    <property type="entry name" value="Abhydrolase_1"/>
    <property type="match status" value="1"/>
</dbReference>
<evidence type="ECO:0000256" key="15">
    <source>
        <dbReference type="ARBA" id="ARBA00023098"/>
    </source>
</evidence>
<feature type="domain" description="AB hydrolase-1" evidence="24">
    <location>
        <begin position="259"/>
        <end position="535"/>
    </location>
</feature>
<dbReference type="Gene3D" id="3.40.50.1000">
    <property type="entry name" value="HAD superfamily/HAD-like"/>
    <property type="match status" value="1"/>
</dbReference>
<evidence type="ECO:0000256" key="14">
    <source>
        <dbReference type="ARBA" id="ARBA00022990"/>
    </source>
</evidence>
<evidence type="ECO:0000256" key="16">
    <source>
        <dbReference type="ARBA" id="ARBA00023140"/>
    </source>
</evidence>
<comment type="similarity">
    <text evidence="19">Belongs to the AB hydrolase superfamily. Epoxide hydrolase family.</text>
</comment>
<dbReference type="InterPro" id="IPR006439">
    <property type="entry name" value="HAD-SF_hydro_IA"/>
</dbReference>
<evidence type="ECO:0000256" key="17">
    <source>
        <dbReference type="ARBA" id="ARBA00023268"/>
    </source>
</evidence>
<dbReference type="Gene3D" id="1.10.150.240">
    <property type="entry name" value="Putative phosphatase, domain 2"/>
    <property type="match status" value="1"/>
</dbReference>
<evidence type="ECO:0000313" key="26">
    <source>
        <dbReference type="Proteomes" id="UP000765507"/>
    </source>
</evidence>
<dbReference type="InterPro" id="IPR029058">
    <property type="entry name" value="AB_hydrolase_fold"/>
</dbReference>
<dbReference type="Pfam" id="PF00702">
    <property type="entry name" value="Hydrolase"/>
    <property type="match status" value="1"/>
</dbReference>
<dbReference type="EC" id="3.1.3.76" evidence="22"/>
<keyword evidence="11" id="KW-0058">Aromatic hydrocarbons catabolism</keyword>
<keyword evidence="8" id="KW-0597">Phosphoprotein</keyword>
<gene>
    <name evidence="25" type="ORF">G0U57_009272</name>
</gene>
<comment type="subcellular location">
    <subcellularLocation>
        <location evidence="4">Cytoplasm</location>
    </subcellularLocation>
    <subcellularLocation>
        <location evidence="3">Peroxisome</location>
    </subcellularLocation>
</comment>
<evidence type="ECO:0000256" key="9">
    <source>
        <dbReference type="ARBA" id="ARBA00022575"/>
    </source>
</evidence>
<dbReference type="OrthoDB" id="408373at2759"/>
<evidence type="ECO:0000256" key="19">
    <source>
        <dbReference type="ARBA" id="ARBA00038334"/>
    </source>
</evidence>
<evidence type="ECO:0000256" key="2">
    <source>
        <dbReference type="ARBA" id="ARBA00001946"/>
    </source>
</evidence>
<comment type="catalytic activity">
    <reaction evidence="20">
        <text>(9S,10S)-10-hydroxy-9-(phosphooxy)octadecanoate + H2O = (9S,10S)-9,10-dihydroxyoctadecanoate + phosphate</text>
        <dbReference type="Rhea" id="RHEA:16537"/>
        <dbReference type="ChEBI" id="CHEBI:15377"/>
        <dbReference type="ChEBI" id="CHEBI:43474"/>
        <dbReference type="ChEBI" id="CHEBI:58796"/>
        <dbReference type="ChEBI" id="CHEBI:58797"/>
        <dbReference type="EC" id="3.1.3.76"/>
    </reaction>
</comment>
<evidence type="ECO:0000313" key="25">
    <source>
        <dbReference type="EMBL" id="KAG6927810.1"/>
    </source>
</evidence>
<keyword evidence="7" id="KW-0963">Cytoplasm</keyword>
<evidence type="ECO:0000256" key="23">
    <source>
        <dbReference type="ARBA" id="ARBA00072563"/>
    </source>
</evidence>
<evidence type="ECO:0000256" key="4">
    <source>
        <dbReference type="ARBA" id="ARBA00004496"/>
    </source>
</evidence>
<keyword evidence="26" id="KW-1185">Reference proteome</keyword>
<keyword evidence="16" id="KW-0576">Peroxisome</keyword>
<evidence type="ECO:0000256" key="12">
    <source>
        <dbReference type="ARBA" id="ARBA00022801"/>
    </source>
</evidence>
<dbReference type="AlphaFoldDB" id="A0A8T1SGD3"/>
<dbReference type="NCBIfam" id="TIGR01509">
    <property type="entry name" value="HAD-SF-IA-v3"/>
    <property type="match status" value="1"/>
</dbReference>
<keyword evidence="10" id="KW-0479">Metal-binding</keyword>
<evidence type="ECO:0000256" key="21">
    <source>
        <dbReference type="ARBA" id="ARBA00052977"/>
    </source>
</evidence>
<dbReference type="InterPro" id="IPR023198">
    <property type="entry name" value="PGP-like_dom2"/>
</dbReference>
<comment type="catalytic activity">
    <reaction evidence="21">
        <text>(14R,15S)-epoxy-(5Z,8Z,11Z)-eicosatrienoate + H2O = (14R,15R)-dihydroxy-(5Z,8Z,11Z)-eicosatrienoate</text>
        <dbReference type="Rhea" id="RHEA:53976"/>
        <dbReference type="ChEBI" id="CHEBI:15377"/>
        <dbReference type="ChEBI" id="CHEBI:131965"/>
        <dbReference type="ChEBI" id="CHEBI:138003"/>
    </reaction>
    <physiologicalReaction direction="left-to-right" evidence="21">
        <dbReference type="Rhea" id="RHEA:53977"/>
    </physiologicalReaction>
</comment>
<dbReference type="InterPro" id="IPR000073">
    <property type="entry name" value="AB_hydrolase_1"/>
</dbReference>
<evidence type="ECO:0000256" key="1">
    <source>
        <dbReference type="ARBA" id="ARBA00001268"/>
    </source>
</evidence>
<keyword evidence="17" id="KW-0511">Multifunctional enzyme</keyword>
<dbReference type="PRINTS" id="PR00111">
    <property type="entry name" value="ABHYDROLASE"/>
</dbReference>
<evidence type="ECO:0000256" key="20">
    <source>
        <dbReference type="ARBA" id="ARBA00051289"/>
    </source>
</evidence>
<evidence type="ECO:0000256" key="13">
    <source>
        <dbReference type="ARBA" id="ARBA00022842"/>
    </source>
</evidence>
<dbReference type="SUPFAM" id="SSF56784">
    <property type="entry name" value="HAD-like"/>
    <property type="match status" value="1"/>
</dbReference>
<keyword evidence="14" id="KW-0007">Acetylation</keyword>
<name>A0A8T1SGD3_CHESE</name>
<dbReference type="GO" id="GO:0046872">
    <property type="term" value="F:metal ion binding"/>
    <property type="evidence" value="ECO:0007669"/>
    <property type="project" value="UniProtKB-KW"/>
</dbReference>
<dbReference type="CDD" id="cd02603">
    <property type="entry name" value="HAD_sEH-N_like"/>
    <property type="match status" value="1"/>
</dbReference>
<dbReference type="SFLD" id="SFLDS00003">
    <property type="entry name" value="Haloacid_Dehalogenase"/>
    <property type="match status" value="1"/>
</dbReference>
<dbReference type="InterPro" id="IPR000639">
    <property type="entry name" value="Epox_hydrolase-like"/>
</dbReference>
<evidence type="ECO:0000256" key="10">
    <source>
        <dbReference type="ARBA" id="ARBA00022723"/>
    </source>
</evidence>
<protein>
    <recommendedName>
        <fullName evidence="23">Bifunctional epoxide hydrolase 2</fullName>
        <ecNumber evidence="22">3.1.3.76</ecNumber>
        <ecNumber evidence="6">3.3.2.10</ecNumber>
    </recommendedName>
</protein>
<comment type="caution">
    <text evidence="25">The sequence shown here is derived from an EMBL/GenBank/DDBJ whole genome shotgun (WGS) entry which is preliminary data.</text>
</comment>
<keyword evidence="15" id="KW-0443">Lipid metabolism</keyword>
<dbReference type="SUPFAM" id="SSF53474">
    <property type="entry name" value="alpha/beta-Hydrolases"/>
    <property type="match status" value="1"/>
</dbReference>
<evidence type="ECO:0000256" key="22">
    <source>
        <dbReference type="ARBA" id="ARBA00066597"/>
    </source>
</evidence>
<evidence type="ECO:0000256" key="6">
    <source>
        <dbReference type="ARBA" id="ARBA00013006"/>
    </source>
</evidence>
<dbReference type="GO" id="GO:0033885">
    <property type="term" value="F:10-hydroxy-9-(phosphonooxy)octadecanoate phosphatase activity"/>
    <property type="evidence" value="ECO:0007669"/>
    <property type="project" value="UniProtKB-EC"/>
</dbReference>